<dbReference type="Proteomes" id="UP000002274">
    <property type="component" value="Chromosome"/>
</dbReference>
<gene>
    <name evidence="1" type="ordered locus">P9303_19281</name>
</gene>
<accession>A2CB10</accession>
<dbReference type="STRING" id="59922.P9303_19281"/>
<reference evidence="1 2" key="1">
    <citation type="journal article" date="2007" name="PLoS Genet.">
        <title>Patterns and implications of gene gain and loss in the evolution of Prochlorococcus.</title>
        <authorList>
            <person name="Kettler G.C."/>
            <person name="Martiny A.C."/>
            <person name="Huang K."/>
            <person name="Zucker J."/>
            <person name="Coleman M.L."/>
            <person name="Rodrigue S."/>
            <person name="Chen F."/>
            <person name="Lapidus A."/>
            <person name="Ferriera S."/>
            <person name="Johnson J."/>
            <person name="Steglich C."/>
            <person name="Church G.M."/>
            <person name="Richardson P."/>
            <person name="Chisholm S.W."/>
        </authorList>
    </citation>
    <scope>NUCLEOTIDE SEQUENCE [LARGE SCALE GENOMIC DNA]</scope>
    <source>
        <strain evidence="1 2">MIT 9303</strain>
    </source>
</reference>
<proteinExistence type="predicted"/>
<name>A2CB10_PROM3</name>
<sequence>MLVKMADEMADKVRKTEQEQDAFVLDRRRRLHELVVALIQQQDELELLDGEAPRLDVAASSAQAHDPARWLDRNRRVLQRYQALVRSAVTIDALLDAE</sequence>
<evidence type="ECO:0000313" key="1">
    <source>
        <dbReference type="EMBL" id="ABM78670.1"/>
    </source>
</evidence>
<organism evidence="1 2">
    <name type="scientific">Prochlorococcus marinus (strain MIT 9303)</name>
    <dbReference type="NCBI Taxonomy" id="59922"/>
    <lineage>
        <taxon>Bacteria</taxon>
        <taxon>Bacillati</taxon>
        <taxon>Cyanobacteriota</taxon>
        <taxon>Cyanophyceae</taxon>
        <taxon>Synechococcales</taxon>
        <taxon>Prochlorococcaceae</taxon>
        <taxon>Prochlorococcus</taxon>
    </lineage>
</organism>
<protein>
    <submittedName>
        <fullName evidence="1">Uncharacterized protein</fullName>
    </submittedName>
</protein>
<dbReference type="EMBL" id="CP000554">
    <property type="protein sequence ID" value="ABM78670.1"/>
    <property type="molecule type" value="Genomic_DNA"/>
</dbReference>
<dbReference type="AlphaFoldDB" id="A2CB10"/>
<dbReference type="HOGENOM" id="CLU_166144_1_0_3"/>
<evidence type="ECO:0000313" key="2">
    <source>
        <dbReference type="Proteomes" id="UP000002274"/>
    </source>
</evidence>
<dbReference type="KEGG" id="pmf:P9303_19281"/>